<evidence type="ECO:0000256" key="3">
    <source>
        <dbReference type="ARBA" id="ARBA00022898"/>
    </source>
</evidence>
<dbReference type="Gene3D" id="2.40.37.10">
    <property type="entry name" value="Lyase, Ornithine Decarboxylase, Chain A, domain 1"/>
    <property type="match status" value="1"/>
</dbReference>
<evidence type="ECO:0000256" key="5">
    <source>
        <dbReference type="ARBA" id="ARBA00034115"/>
    </source>
</evidence>
<dbReference type="PATRIC" id="fig|421052.3.peg.1243"/>
<dbReference type="HOGENOM" id="CLU_026444_1_3_6"/>
<dbReference type="InterPro" id="IPR022644">
    <property type="entry name" value="De-COase2_N"/>
</dbReference>
<dbReference type="EC" id="4.1.1.17" evidence="6"/>
<protein>
    <recommendedName>
        <fullName evidence="6">ornithine decarboxylase</fullName>
        <ecNumber evidence="6">4.1.1.17</ecNumber>
    </recommendedName>
</protein>
<accession>S3NMT5</accession>
<evidence type="ECO:0000259" key="9">
    <source>
        <dbReference type="Pfam" id="PF02784"/>
    </source>
</evidence>
<evidence type="ECO:0000313" key="11">
    <source>
        <dbReference type="Proteomes" id="UP000014568"/>
    </source>
</evidence>
<keyword evidence="11" id="KW-1185">Reference proteome</keyword>
<evidence type="ECO:0000256" key="6">
    <source>
        <dbReference type="ARBA" id="ARBA00034138"/>
    </source>
</evidence>
<dbReference type="EMBL" id="ATGI01000013">
    <property type="protein sequence ID" value="EPF75604.1"/>
    <property type="molecule type" value="Genomic_DNA"/>
</dbReference>
<comment type="similarity">
    <text evidence="2">Belongs to the Orn/Lys/Arg decarboxylase class-II family.</text>
</comment>
<evidence type="ECO:0000256" key="1">
    <source>
        <dbReference type="ARBA" id="ARBA00001933"/>
    </source>
</evidence>
<dbReference type="GO" id="GO:0004586">
    <property type="term" value="F:ornithine decarboxylase activity"/>
    <property type="evidence" value="ECO:0007669"/>
    <property type="project" value="UniProtKB-EC"/>
</dbReference>
<dbReference type="PROSITE" id="PS00878">
    <property type="entry name" value="ODR_DC_2_1"/>
    <property type="match status" value="1"/>
</dbReference>
<dbReference type="GO" id="GO:0033387">
    <property type="term" value="P:putrescine biosynthetic process from arginine, via ornithine"/>
    <property type="evidence" value="ECO:0007669"/>
    <property type="project" value="TreeGrafter"/>
</dbReference>
<dbReference type="InterPro" id="IPR022653">
    <property type="entry name" value="De-COase2_pyr-phos_BS"/>
</dbReference>
<dbReference type="GO" id="GO:0005737">
    <property type="term" value="C:cytoplasm"/>
    <property type="evidence" value="ECO:0007669"/>
    <property type="project" value="TreeGrafter"/>
</dbReference>
<evidence type="ECO:0000256" key="7">
    <source>
        <dbReference type="ARBA" id="ARBA00049127"/>
    </source>
</evidence>
<dbReference type="PANTHER" id="PTHR11482">
    <property type="entry name" value="ARGININE/DIAMINOPIMELATE/ORNITHINE DECARBOXYLASE"/>
    <property type="match status" value="1"/>
</dbReference>
<dbReference type="Gene3D" id="3.20.20.10">
    <property type="entry name" value="Alanine racemase"/>
    <property type="match status" value="1"/>
</dbReference>
<name>S3NMT5_9GAMM</name>
<dbReference type="STRING" id="632955.GCA_000829675_02238"/>
<organism evidence="10 11">
    <name type="scientific">Acinetobacter rudis CIP 110305</name>
    <dbReference type="NCBI Taxonomy" id="421052"/>
    <lineage>
        <taxon>Bacteria</taxon>
        <taxon>Pseudomonadati</taxon>
        <taxon>Pseudomonadota</taxon>
        <taxon>Gammaproteobacteria</taxon>
        <taxon>Moraxellales</taxon>
        <taxon>Moraxellaceae</taxon>
        <taxon>Acinetobacter</taxon>
    </lineage>
</organism>
<feature type="active site" description="Proton donor" evidence="8">
    <location>
        <position position="335"/>
    </location>
</feature>
<evidence type="ECO:0000256" key="4">
    <source>
        <dbReference type="ARBA" id="ARBA00023239"/>
    </source>
</evidence>
<comment type="caution">
    <text evidence="10">The sequence shown here is derived from an EMBL/GenBank/DDBJ whole genome shotgun (WGS) entry which is preliminary data.</text>
</comment>
<dbReference type="PROSITE" id="PS00879">
    <property type="entry name" value="ODR_DC_2_2"/>
    <property type="match status" value="1"/>
</dbReference>
<dbReference type="InterPro" id="IPR002433">
    <property type="entry name" value="Orn_de-COase"/>
</dbReference>
<dbReference type="InterPro" id="IPR029066">
    <property type="entry name" value="PLP-binding_barrel"/>
</dbReference>
<dbReference type="PRINTS" id="PR01182">
    <property type="entry name" value="ORNDCRBXLASE"/>
</dbReference>
<evidence type="ECO:0000256" key="8">
    <source>
        <dbReference type="PIRSR" id="PIRSR600183-50"/>
    </source>
</evidence>
<proteinExistence type="inferred from homology"/>
<dbReference type="FunFam" id="3.20.20.10:FF:000008">
    <property type="entry name" value="Ornithine decarboxylase"/>
    <property type="match status" value="1"/>
</dbReference>
<dbReference type="PANTHER" id="PTHR11482:SF6">
    <property type="entry name" value="ORNITHINE DECARBOXYLASE 1-RELATED"/>
    <property type="match status" value="1"/>
</dbReference>
<dbReference type="InterPro" id="IPR000183">
    <property type="entry name" value="Orn/DAP/Arg_de-COase"/>
</dbReference>
<dbReference type="Pfam" id="PF02784">
    <property type="entry name" value="Orn_Arg_deC_N"/>
    <property type="match status" value="1"/>
</dbReference>
<keyword evidence="3 8" id="KW-0663">Pyridoxal phosphate</keyword>
<dbReference type="InterPro" id="IPR009006">
    <property type="entry name" value="Ala_racemase/Decarboxylase_C"/>
</dbReference>
<sequence length="388" mass="43468">MTMNFPHYFQSNITDRINDLVKSKATPFLVLDLTVVEKKYLELKQGFPNADIYYALKANPANEVIERLSRLGSSFDLASVNELKKVQAFQVDPSRLAFGNTIKKRADIQYFYEQGIRLYVTDSDADLNNIAQYAPGSKVFFRLSIDGSETADWPLSGKFGCNAQSVIRLAIHAQQLGLLPYGISFHVGSQQRNIDLWGSALKETKAIFDHLIHEHGIHLKMLNLGGGLPAQYVQQTEDFSSYSTQMNQALEMFKPYQLEQIILEPGRSLVGNAGILVSEVVLISQRPQSGAKRWIYTDVGVFNGLIETLGEAIQYPIICQKAGQSADIILAGPTCDSMDIMYQNKKYQLPLSLEIGDHLYWLSTGAYTTSYSSIEFNGFPPLQYYALN</sequence>
<comment type="pathway">
    <text evidence="5">Amine and polyamine biosynthesis; putrescine biosynthesis via L-ornithine pathway; putrescine from L-ornithine: step 1/1.</text>
</comment>
<reference evidence="10 11" key="1">
    <citation type="submission" date="2013-06" db="EMBL/GenBank/DDBJ databases">
        <title>The Genome Sequence of Acinetobacter rudis CIP 110305.</title>
        <authorList>
            <consortium name="The Broad Institute Genome Sequencing Platform"/>
            <consortium name="The Broad Institute Genome Sequencing Center for Infectious Disease"/>
            <person name="Cerqueira G."/>
            <person name="Feldgarden M."/>
            <person name="Courvalin P."/>
            <person name="Perichon B."/>
            <person name="Grillot-Courvalin C."/>
            <person name="Clermont D."/>
            <person name="Rocha E."/>
            <person name="Yoon E.-J."/>
            <person name="Nemec A."/>
            <person name="Young S.K."/>
            <person name="Zeng Q."/>
            <person name="Gargeya S."/>
            <person name="Fitzgerald M."/>
            <person name="Abouelleil A."/>
            <person name="Alvarado L."/>
            <person name="Berlin A.M."/>
            <person name="Chapman S.B."/>
            <person name="Dewar J."/>
            <person name="Goldberg J."/>
            <person name="Griggs A."/>
            <person name="Gujja S."/>
            <person name="Hansen M."/>
            <person name="Howarth C."/>
            <person name="Imamovic A."/>
            <person name="Larimer J."/>
            <person name="McCowan C."/>
            <person name="Murphy C."/>
            <person name="Pearson M."/>
            <person name="Priest M."/>
            <person name="Roberts A."/>
            <person name="Saif S."/>
            <person name="Shea T."/>
            <person name="Sykes S."/>
            <person name="Wortman J."/>
            <person name="Nusbaum C."/>
            <person name="Birren B."/>
        </authorList>
    </citation>
    <scope>NUCLEOTIDE SEQUENCE [LARGE SCALE GENOMIC DNA]</scope>
    <source>
        <strain evidence="10 11">CIP 110305</strain>
    </source>
</reference>
<dbReference type="eggNOG" id="COG0019">
    <property type="taxonomic scope" value="Bacteria"/>
</dbReference>
<feature type="domain" description="Orn/DAP/Arg decarboxylase 2 N-terminal" evidence="9">
    <location>
        <begin position="36"/>
        <end position="270"/>
    </location>
</feature>
<evidence type="ECO:0000313" key="10">
    <source>
        <dbReference type="EMBL" id="EPF75604.1"/>
    </source>
</evidence>
<keyword evidence="4" id="KW-0456">Lyase</keyword>
<dbReference type="InterPro" id="IPR022657">
    <property type="entry name" value="De-COase2_CS"/>
</dbReference>
<comment type="catalytic activity">
    <reaction evidence="7">
        <text>L-ornithine + H(+) = putrescine + CO2</text>
        <dbReference type="Rhea" id="RHEA:22964"/>
        <dbReference type="ChEBI" id="CHEBI:15378"/>
        <dbReference type="ChEBI" id="CHEBI:16526"/>
        <dbReference type="ChEBI" id="CHEBI:46911"/>
        <dbReference type="ChEBI" id="CHEBI:326268"/>
        <dbReference type="EC" id="4.1.1.17"/>
    </reaction>
</comment>
<feature type="modified residue" description="N6-(pyridoxal phosphate)lysine" evidence="8">
    <location>
        <position position="57"/>
    </location>
</feature>
<dbReference type="AlphaFoldDB" id="S3NMT5"/>
<dbReference type="CDD" id="cd00622">
    <property type="entry name" value="PLPDE_III_ODC"/>
    <property type="match status" value="1"/>
</dbReference>
<dbReference type="SUPFAM" id="SSF50621">
    <property type="entry name" value="Alanine racemase C-terminal domain-like"/>
    <property type="match status" value="1"/>
</dbReference>
<dbReference type="Proteomes" id="UP000014568">
    <property type="component" value="Unassembled WGS sequence"/>
</dbReference>
<dbReference type="FunFam" id="2.40.37.10:FF:000004">
    <property type="entry name" value="Ornithine decarboxylase"/>
    <property type="match status" value="1"/>
</dbReference>
<gene>
    <name evidence="10" type="ORF">F945_01270</name>
</gene>
<evidence type="ECO:0000256" key="2">
    <source>
        <dbReference type="ARBA" id="ARBA00008872"/>
    </source>
</evidence>
<dbReference type="SUPFAM" id="SSF51419">
    <property type="entry name" value="PLP-binding barrel"/>
    <property type="match status" value="1"/>
</dbReference>
<comment type="cofactor">
    <cofactor evidence="1 8">
        <name>pyridoxal 5'-phosphate</name>
        <dbReference type="ChEBI" id="CHEBI:597326"/>
    </cofactor>
</comment>
<dbReference type="PRINTS" id="PR01179">
    <property type="entry name" value="ODADCRBXLASE"/>
</dbReference>